<evidence type="ECO:0000256" key="13">
    <source>
        <dbReference type="ARBA" id="ARBA00023012"/>
    </source>
</evidence>
<evidence type="ECO:0000256" key="20">
    <source>
        <dbReference type="PROSITE-ProRule" id="PRU00110"/>
    </source>
</evidence>
<keyword evidence="5 21" id="KW-0597">Phosphoprotein</keyword>
<keyword evidence="14" id="KW-0843">Virulence</keyword>
<dbReference type="PROSITE" id="PS50112">
    <property type="entry name" value="PAS"/>
    <property type="match status" value="2"/>
</dbReference>
<evidence type="ECO:0000259" key="23">
    <source>
        <dbReference type="PROSITE" id="PS50109"/>
    </source>
</evidence>
<evidence type="ECO:0000313" key="30">
    <source>
        <dbReference type="Proteomes" id="UP000494269"/>
    </source>
</evidence>
<dbReference type="Gene3D" id="3.30.450.20">
    <property type="entry name" value="PAS domain"/>
    <property type="match status" value="2"/>
</dbReference>
<evidence type="ECO:0000256" key="22">
    <source>
        <dbReference type="SAM" id="Coils"/>
    </source>
</evidence>
<dbReference type="InterPro" id="IPR003018">
    <property type="entry name" value="GAF"/>
</dbReference>
<feature type="coiled-coil region" evidence="22">
    <location>
        <begin position="428"/>
        <end position="465"/>
    </location>
</feature>
<dbReference type="InterPro" id="IPR036097">
    <property type="entry name" value="HisK_dim/P_sf"/>
</dbReference>
<keyword evidence="8" id="KW-0732">Signal</keyword>
<dbReference type="GO" id="GO:0005886">
    <property type="term" value="C:plasma membrane"/>
    <property type="evidence" value="ECO:0007669"/>
    <property type="project" value="UniProtKB-SubCell"/>
</dbReference>
<evidence type="ECO:0000256" key="19">
    <source>
        <dbReference type="ARBA" id="ARBA00070152"/>
    </source>
</evidence>
<dbReference type="GO" id="GO:0005524">
    <property type="term" value="F:ATP binding"/>
    <property type="evidence" value="ECO:0007669"/>
    <property type="project" value="UniProtKB-KW"/>
</dbReference>
<dbReference type="SUPFAM" id="SSF158472">
    <property type="entry name" value="HAMP domain-like"/>
    <property type="match status" value="1"/>
</dbReference>
<evidence type="ECO:0000256" key="16">
    <source>
        <dbReference type="ARBA" id="ARBA00058004"/>
    </source>
</evidence>
<dbReference type="InterPro" id="IPR000700">
    <property type="entry name" value="PAS-assoc_C"/>
</dbReference>
<sequence>MKWGLQFLERRTLGTKLLLGFVVLLIFALMLGVSALLTQRSLVKQVTQLYHQDLLGVSNAKDAEAAYITIGRELRQALISRTEEDRRIAVSNVVEQDRMLRREIAELRPRVVRPENMQRLAGFEDAYATYKRNVDRALSMLDTAELQQARTFVGSREFQSAGDNVRIHMDAVVQGKEAGASEGIDTALTVAGNALERTVAMLVGGLAVGGYISWLVAASIRRPALRVRDAVEQLAKGKLFIEVPHQDFGNELGELARSVRVLQRVAQQMDNQTWIKSHLVQIANALQMVTSEADLSHTLFTLLAPVARLGAGSLYVYEEDTHELRLAGAYVDGQPASYPHRISSGQGLAGQCAQTRQPMVLCPPPAAYTSALASRGSPTAETVALYPLMRGDRLLGVLEVAILPSQEQREQALVNELKPVLIMKLEILERAQRSRRLLDETQRQAQELRDQTLKLEKQSIQLETQKSSLQATETWYRGIIASAPDGMLVVDADGLIILANCEAEAMFGYDAGALAGQAVEVLVPPSGRSKHAGLRTAFSHEGGARIMGAGDKRLRGVRKDGTDFPVEVGLARLPDVIGRSDCVCASVRDVSDRQRAERELAKTAQRLSFALRGGNLGLWDWDVATSRNEVNDIWAQMLGYTLDEIEHDGDAAGSWARLLHPEDAEGIHQEFQRFIKDPRQDEFQALFRMMAKTGDWRWILSIGRATERDETGQALRIVGIHQDFTDRKNLQDEMARAKATAEEATQAKSSFLANMSHEIRTPMNAIIGMSHLALQTALDKKQRNYIEKVHRSGENLLGIINDILDFSKIEAGRLDIEEVDFHLEDVMENLANLVGLKADEKELELLFNIGSDVPTSLRGDPLRLGQILVNLGNNAVKFTERGEVVVGIESRHMDAQKVELHFWVADTGIGMTQEQSSRMFESFAQADASTTRRFGGTGLGLAISKSLVQKMQGNIWVNSELGRGSTFHFTIPIAVQGTPRPARMFIAKELLGVRVLVVDDNASAREILATMASSFGLEVDVAREGREALRMISIADQKQLGYDVVIMDWKMPGMGGIETMRQLKAERYRRMPTVVMVTSYGRHEAMDAARQEGVAPATVLTKPVTASTLLEAVAEALGKPARIETHAMAKASFQSQTLSDLNGARLLLVEDNDLNQELAMDLLRNVGVDVVCAGNGQEALDTLERDADFDCILMDCQMPVMDGYEATAVIRSNSIWAELPIIAMTANALAGDRERVLSAGMSDHIAKPLNVDSMFSTIARWIRPGTRGSALPPAATFPACRTSISKIPELPGINVSSGLTTSANDTDLYRRLLLKFHAGHRGFAQVFETARTDIDPTAARRVAHSLKGSAGNIGAISLARAAAELESACQIQSKPFALDAALSRVLTELQPVIVGLSRFAKWNAPAIFHTAQKPPGNHSALELRLLLDRLAPMLEQGDADAEDVVDDLLRLAEGANQATSLRRLAAAVSAYDFDAAQEILRQLAHPFDSPEGDFRP</sequence>
<dbReference type="Pfam" id="PF08447">
    <property type="entry name" value="PAS_3"/>
    <property type="match status" value="1"/>
</dbReference>
<feature type="domain" description="PAS" evidence="25">
    <location>
        <begin position="472"/>
        <end position="541"/>
    </location>
</feature>
<dbReference type="Gene3D" id="1.20.120.160">
    <property type="entry name" value="HPT domain"/>
    <property type="match status" value="1"/>
</dbReference>
<evidence type="ECO:0000256" key="14">
    <source>
        <dbReference type="ARBA" id="ARBA00023026"/>
    </source>
</evidence>
<dbReference type="Pfam" id="PF00512">
    <property type="entry name" value="HisKA"/>
    <property type="match status" value="1"/>
</dbReference>
<dbReference type="SUPFAM" id="SSF55874">
    <property type="entry name" value="ATPase domain of HSP90 chaperone/DNA topoisomerase II/histidine kinase"/>
    <property type="match status" value="1"/>
</dbReference>
<evidence type="ECO:0000256" key="6">
    <source>
        <dbReference type="ARBA" id="ARBA00022679"/>
    </source>
</evidence>
<dbReference type="InterPro" id="IPR001610">
    <property type="entry name" value="PAC"/>
</dbReference>
<dbReference type="InterPro" id="IPR036890">
    <property type="entry name" value="HATPase_C_sf"/>
</dbReference>
<dbReference type="PANTHER" id="PTHR45339:SF1">
    <property type="entry name" value="HYBRID SIGNAL TRANSDUCTION HISTIDINE KINASE J"/>
    <property type="match status" value="1"/>
</dbReference>
<dbReference type="PROSITE" id="PS50113">
    <property type="entry name" value="PAC"/>
    <property type="match status" value="2"/>
</dbReference>
<evidence type="ECO:0000259" key="28">
    <source>
        <dbReference type="PROSITE" id="PS50894"/>
    </source>
</evidence>
<dbReference type="Gene3D" id="3.40.50.2300">
    <property type="match status" value="2"/>
</dbReference>
<proteinExistence type="predicted"/>
<dbReference type="GO" id="GO:0000155">
    <property type="term" value="F:phosphorelay sensor kinase activity"/>
    <property type="evidence" value="ECO:0007669"/>
    <property type="project" value="InterPro"/>
</dbReference>
<dbReference type="SUPFAM" id="SSF55785">
    <property type="entry name" value="PYP-like sensor domain (PAS domain)"/>
    <property type="match status" value="2"/>
</dbReference>
<evidence type="ECO:0000256" key="3">
    <source>
        <dbReference type="ARBA" id="ARBA00012438"/>
    </source>
</evidence>
<keyword evidence="30" id="KW-1185">Reference proteome</keyword>
<dbReference type="InterPro" id="IPR008207">
    <property type="entry name" value="Sig_transdc_His_kin_Hpt_dom"/>
</dbReference>
<dbReference type="PROSITE" id="PS50110">
    <property type="entry name" value="RESPONSE_REGULATORY"/>
    <property type="match status" value="2"/>
</dbReference>
<dbReference type="PROSITE" id="PS50109">
    <property type="entry name" value="HIS_KIN"/>
    <property type="match status" value="1"/>
</dbReference>
<feature type="domain" description="PAC" evidence="26">
    <location>
        <begin position="683"/>
        <end position="736"/>
    </location>
</feature>
<dbReference type="SMART" id="SM00388">
    <property type="entry name" value="HisKA"/>
    <property type="match status" value="1"/>
</dbReference>
<evidence type="ECO:0000256" key="18">
    <source>
        <dbReference type="ARBA" id="ARBA00068150"/>
    </source>
</evidence>
<feature type="domain" description="HPt" evidence="28">
    <location>
        <begin position="1305"/>
        <end position="1399"/>
    </location>
</feature>
<dbReference type="Gene3D" id="1.10.287.130">
    <property type="match status" value="1"/>
</dbReference>
<evidence type="ECO:0000256" key="5">
    <source>
        <dbReference type="ARBA" id="ARBA00022553"/>
    </source>
</evidence>
<feature type="modified residue" description="4-aspartylphosphate" evidence="21">
    <location>
        <position position="1048"/>
    </location>
</feature>
<dbReference type="SUPFAM" id="SSF47226">
    <property type="entry name" value="Histidine-containing phosphotransfer domain, HPT domain"/>
    <property type="match status" value="1"/>
</dbReference>
<feature type="domain" description="Response regulatory" evidence="24">
    <location>
        <begin position="1145"/>
        <end position="1262"/>
    </location>
</feature>
<feature type="domain" description="PAC" evidence="26">
    <location>
        <begin position="550"/>
        <end position="602"/>
    </location>
</feature>
<evidence type="ECO:0000256" key="12">
    <source>
        <dbReference type="ARBA" id="ARBA00022989"/>
    </source>
</evidence>
<evidence type="ECO:0000256" key="1">
    <source>
        <dbReference type="ARBA" id="ARBA00000085"/>
    </source>
</evidence>
<dbReference type="InterPro" id="IPR000014">
    <property type="entry name" value="PAS"/>
</dbReference>
<accession>A0A6S7AB64</accession>
<feature type="domain" description="Histidine kinase" evidence="23">
    <location>
        <begin position="754"/>
        <end position="975"/>
    </location>
</feature>
<dbReference type="CDD" id="cd16922">
    <property type="entry name" value="HATPase_EvgS-ArcB-TorS-like"/>
    <property type="match status" value="1"/>
</dbReference>
<feature type="domain" description="HAMP" evidence="27">
    <location>
        <begin position="218"/>
        <end position="271"/>
    </location>
</feature>
<dbReference type="Pfam" id="PF13185">
    <property type="entry name" value="GAF_2"/>
    <property type="match status" value="1"/>
</dbReference>
<evidence type="ECO:0000256" key="4">
    <source>
        <dbReference type="ARBA" id="ARBA00022475"/>
    </source>
</evidence>
<keyword evidence="10 29" id="KW-0418">Kinase</keyword>
<organism evidence="29 30">
    <name type="scientific">Achromobacter kerstersii</name>
    <dbReference type="NCBI Taxonomy" id="1353890"/>
    <lineage>
        <taxon>Bacteria</taxon>
        <taxon>Pseudomonadati</taxon>
        <taxon>Pseudomonadota</taxon>
        <taxon>Betaproteobacteria</taxon>
        <taxon>Burkholderiales</taxon>
        <taxon>Alcaligenaceae</taxon>
        <taxon>Achromobacter</taxon>
    </lineage>
</organism>
<dbReference type="Proteomes" id="UP000494269">
    <property type="component" value="Unassembled WGS sequence"/>
</dbReference>
<evidence type="ECO:0000256" key="11">
    <source>
        <dbReference type="ARBA" id="ARBA00022840"/>
    </source>
</evidence>
<dbReference type="EMBL" id="CADIJQ010000004">
    <property type="protein sequence ID" value="CAB3710788.1"/>
    <property type="molecule type" value="Genomic_DNA"/>
</dbReference>
<evidence type="ECO:0000256" key="8">
    <source>
        <dbReference type="ARBA" id="ARBA00022729"/>
    </source>
</evidence>
<protein>
    <recommendedName>
        <fullName evidence="18">Sensory/regulatory protein RpfC</fullName>
        <ecNumber evidence="3">2.7.13.3</ecNumber>
    </recommendedName>
    <alternativeName>
        <fullName evidence="19">Virulence sensor protein BvgS</fullName>
    </alternativeName>
</protein>
<dbReference type="SUPFAM" id="SSF52172">
    <property type="entry name" value="CheY-like"/>
    <property type="match status" value="2"/>
</dbReference>
<dbReference type="GO" id="GO:0006355">
    <property type="term" value="P:regulation of DNA-templated transcription"/>
    <property type="evidence" value="ECO:0007669"/>
    <property type="project" value="InterPro"/>
</dbReference>
<feature type="modified residue" description="Phosphohistidine" evidence="20">
    <location>
        <position position="1344"/>
    </location>
</feature>
<dbReference type="InterPro" id="IPR035965">
    <property type="entry name" value="PAS-like_dom_sf"/>
</dbReference>
<dbReference type="InterPro" id="IPR001789">
    <property type="entry name" value="Sig_transdc_resp-reg_receiver"/>
</dbReference>
<dbReference type="InterPro" id="IPR029016">
    <property type="entry name" value="GAF-like_dom_sf"/>
</dbReference>
<dbReference type="SMART" id="SM00304">
    <property type="entry name" value="HAMP"/>
    <property type="match status" value="1"/>
</dbReference>
<evidence type="ECO:0000256" key="7">
    <source>
        <dbReference type="ARBA" id="ARBA00022692"/>
    </source>
</evidence>
<dbReference type="FunFam" id="1.10.287.130:FF:000002">
    <property type="entry name" value="Two-component osmosensing histidine kinase"/>
    <property type="match status" value="1"/>
</dbReference>
<evidence type="ECO:0000259" key="25">
    <source>
        <dbReference type="PROSITE" id="PS50112"/>
    </source>
</evidence>
<dbReference type="Gene3D" id="1.10.8.500">
    <property type="entry name" value="HAMP domain in histidine kinase"/>
    <property type="match status" value="1"/>
</dbReference>
<evidence type="ECO:0000256" key="17">
    <source>
        <dbReference type="ARBA" id="ARBA00064003"/>
    </source>
</evidence>
<evidence type="ECO:0000256" key="2">
    <source>
        <dbReference type="ARBA" id="ARBA00004651"/>
    </source>
</evidence>
<dbReference type="Pfam" id="PF00989">
    <property type="entry name" value="PAS"/>
    <property type="match status" value="1"/>
</dbReference>
<dbReference type="InterPro" id="IPR004358">
    <property type="entry name" value="Sig_transdc_His_kin-like_C"/>
</dbReference>
<keyword evidence="12" id="KW-1133">Transmembrane helix</keyword>
<keyword evidence="15" id="KW-0472">Membrane</keyword>
<dbReference type="InterPro" id="IPR013767">
    <property type="entry name" value="PAS_fold"/>
</dbReference>
<name>A0A6S7AB64_9BURK</name>
<dbReference type="InterPro" id="IPR005467">
    <property type="entry name" value="His_kinase_dom"/>
</dbReference>
<comment type="catalytic activity">
    <reaction evidence="1">
        <text>ATP + protein L-histidine = ADP + protein N-phospho-L-histidine.</text>
        <dbReference type="EC" id="2.7.13.3"/>
    </reaction>
</comment>
<feature type="domain" description="Response regulatory" evidence="24">
    <location>
        <begin position="994"/>
        <end position="1117"/>
    </location>
</feature>
<dbReference type="SMART" id="SM00091">
    <property type="entry name" value="PAS"/>
    <property type="match status" value="2"/>
</dbReference>
<dbReference type="SUPFAM" id="SSF47384">
    <property type="entry name" value="Homodimeric domain of signal transducing histidine kinase"/>
    <property type="match status" value="1"/>
</dbReference>
<keyword evidence="6 29" id="KW-0808">Transferase</keyword>
<keyword evidence="9" id="KW-0547">Nucleotide-binding</keyword>
<dbReference type="RefSeq" id="WP_175170257.1">
    <property type="nucleotide sequence ID" value="NZ_CADIJQ010000004.1"/>
</dbReference>
<dbReference type="InterPro" id="IPR003661">
    <property type="entry name" value="HisK_dim/P_dom"/>
</dbReference>
<dbReference type="SUPFAM" id="SSF55781">
    <property type="entry name" value="GAF domain-like"/>
    <property type="match status" value="1"/>
</dbReference>
<gene>
    <name evidence="29" type="primary">rcsC_16</name>
    <name evidence="29" type="ORF">LMG3441_03116</name>
</gene>
<dbReference type="Gene3D" id="3.30.450.40">
    <property type="match status" value="1"/>
</dbReference>
<dbReference type="SMART" id="SM00448">
    <property type="entry name" value="REC"/>
    <property type="match status" value="2"/>
</dbReference>
<dbReference type="InterPro" id="IPR024478">
    <property type="entry name" value="HlyB_4HB_MCP"/>
</dbReference>
<evidence type="ECO:0000313" key="29">
    <source>
        <dbReference type="EMBL" id="CAB3710788.1"/>
    </source>
</evidence>
<dbReference type="CDD" id="cd17546">
    <property type="entry name" value="REC_hyHK_CKI1_RcsC-like"/>
    <property type="match status" value="2"/>
</dbReference>
<dbReference type="SMART" id="SM00387">
    <property type="entry name" value="HATPase_c"/>
    <property type="match status" value="1"/>
</dbReference>
<keyword evidence="11" id="KW-0067">ATP-binding</keyword>
<comment type="subunit">
    <text evidence="17">At low DSF concentrations, interacts with RpfF.</text>
</comment>
<dbReference type="PROSITE" id="PS50885">
    <property type="entry name" value="HAMP"/>
    <property type="match status" value="1"/>
</dbReference>
<evidence type="ECO:0000256" key="15">
    <source>
        <dbReference type="ARBA" id="ARBA00023136"/>
    </source>
</evidence>
<keyword evidence="13" id="KW-0902">Two-component regulatory system</keyword>
<dbReference type="SMART" id="SM00086">
    <property type="entry name" value="PAC"/>
    <property type="match status" value="2"/>
</dbReference>
<dbReference type="CDD" id="cd00130">
    <property type="entry name" value="PAS"/>
    <property type="match status" value="2"/>
</dbReference>
<keyword evidence="7" id="KW-0812">Transmembrane</keyword>
<dbReference type="NCBIfam" id="TIGR00229">
    <property type="entry name" value="sensory_box"/>
    <property type="match status" value="2"/>
</dbReference>
<reference evidence="29 30" key="1">
    <citation type="submission" date="2020-04" db="EMBL/GenBank/DDBJ databases">
        <authorList>
            <person name="De Canck E."/>
        </authorList>
    </citation>
    <scope>NUCLEOTIDE SEQUENCE [LARGE SCALE GENOMIC DNA]</scope>
    <source>
        <strain evidence="29 30">LMG 3441</strain>
    </source>
</reference>
<dbReference type="InterPro" id="IPR003594">
    <property type="entry name" value="HATPase_dom"/>
</dbReference>
<dbReference type="PROSITE" id="PS50894">
    <property type="entry name" value="HPT"/>
    <property type="match status" value="1"/>
</dbReference>
<dbReference type="PANTHER" id="PTHR45339">
    <property type="entry name" value="HYBRID SIGNAL TRANSDUCTION HISTIDINE KINASE J"/>
    <property type="match status" value="1"/>
</dbReference>
<dbReference type="Gene3D" id="3.30.565.10">
    <property type="entry name" value="Histidine kinase-like ATPase, C-terminal domain"/>
    <property type="match status" value="1"/>
</dbReference>
<dbReference type="PRINTS" id="PR00344">
    <property type="entry name" value="BCTRLSENSOR"/>
</dbReference>
<feature type="domain" description="PAS" evidence="25">
    <location>
        <begin position="630"/>
        <end position="678"/>
    </location>
</feature>
<evidence type="ECO:0000256" key="9">
    <source>
        <dbReference type="ARBA" id="ARBA00022741"/>
    </source>
</evidence>
<dbReference type="InterPro" id="IPR003660">
    <property type="entry name" value="HAMP_dom"/>
</dbReference>
<keyword evidence="22" id="KW-0175">Coiled coil</keyword>
<evidence type="ECO:0000256" key="10">
    <source>
        <dbReference type="ARBA" id="ARBA00022777"/>
    </source>
</evidence>
<dbReference type="InterPro" id="IPR011006">
    <property type="entry name" value="CheY-like_superfamily"/>
</dbReference>
<comment type="function">
    <text evidence="16">Member of the two-component regulatory system BvgS/BvgA. Phosphorylates BvgA via a four-step phosphorelay in response to environmental signals.</text>
</comment>
<evidence type="ECO:0000256" key="21">
    <source>
        <dbReference type="PROSITE-ProRule" id="PRU00169"/>
    </source>
</evidence>
<keyword evidence="4" id="KW-1003">Cell membrane</keyword>
<dbReference type="Pfam" id="PF12729">
    <property type="entry name" value="4HB_MCP_1"/>
    <property type="match status" value="1"/>
</dbReference>
<dbReference type="Pfam" id="PF02518">
    <property type="entry name" value="HATPase_c"/>
    <property type="match status" value="1"/>
</dbReference>
<dbReference type="InterPro" id="IPR013655">
    <property type="entry name" value="PAS_fold_3"/>
</dbReference>
<dbReference type="CDD" id="cd00088">
    <property type="entry name" value="HPT"/>
    <property type="match status" value="1"/>
</dbReference>
<dbReference type="FunFam" id="3.30.565.10:FF:000010">
    <property type="entry name" value="Sensor histidine kinase RcsC"/>
    <property type="match status" value="1"/>
</dbReference>
<dbReference type="CDD" id="cd00082">
    <property type="entry name" value="HisKA"/>
    <property type="match status" value="1"/>
</dbReference>
<dbReference type="Pfam" id="PF00072">
    <property type="entry name" value="Response_reg"/>
    <property type="match status" value="2"/>
</dbReference>
<evidence type="ECO:0000259" key="24">
    <source>
        <dbReference type="PROSITE" id="PS50110"/>
    </source>
</evidence>
<comment type="subcellular location">
    <subcellularLocation>
        <location evidence="2">Cell membrane</location>
        <topology evidence="2">Multi-pass membrane protein</topology>
    </subcellularLocation>
</comment>
<evidence type="ECO:0000259" key="27">
    <source>
        <dbReference type="PROSITE" id="PS50885"/>
    </source>
</evidence>
<dbReference type="InterPro" id="IPR036641">
    <property type="entry name" value="HPT_dom_sf"/>
</dbReference>
<dbReference type="Pfam" id="PF01627">
    <property type="entry name" value="Hpt"/>
    <property type="match status" value="1"/>
</dbReference>
<dbReference type="EC" id="2.7.13.3" evidence="3"/>
<evidence type="ECO:0000259" key="26">
    <source>
        <dbReference type="PROSITE" id="PS50113"/>
    </source>
</evidence>
<feature type="modified residue" description="4-aspartylphosphate" evidence="21">
    <location>
        <position position="1195"/>
    </location>
</feature>